<feature type="domain" description="Helix-turn-helix" evidence="1">
    <location>
        <begin position="87"/>
        <end position="143"/>
    </location>
</feature>
<dbReference type="InterPro" id="IPR045403">
    <property type="entry name" value="HTH_59_Firmicutes_type"/>
</dbReference>
<dbReference type="Pfam" id="PF10387">
    <property type="entry name" value="DUF2442"/>
    <property type="match status" value="1"/>
</dbReference>
<sequence>MFHKVKSVSSLPDYKLSVGFSEGVVKLYDVKPLFEKIPAFTYLKEHPEEFACVSVDVGGYGIIWGDELDLSCDELWEHGEQVNTPFDGLMSFGDASELWGLSESTLRKAVSYGKLVNGVDVCKFGKQWVVSKAAMKRAYGETKR</sequence>
<proteinExistence type="predicted"/>
<dbReference type="SUPFAM" id="SSF143880">
    <property type="entry name" value="NE0471 N-terminal domain-like"/>
    <property type="match status" value="1"/>
</dbReference>
<organism evidence="2">
    <name type="scientific">Caudovirales sp. ct2A51</name>
    <dbReference type="NCBI Taxonomy" id="2827630"/>
    <lineage>
        <taxon>Viruses</taxon>
        <taxon>Duplodnaviria</taxon>
        <taxon>Heunggongvirae</taxon>
        <taxon>Uroviricota</taxon>
        <taxon>Caudoviricetes</taxon>
    </lineage>
</organism>
<dbReference type="InterPro" id="IPR018841">
    <property type="entry name" value="DUF2442"/>
</dbReference>
<dbReference type="EMBL" id="BK032714">
    <property type="protein sequence ID" value="DAF56355.1"/>
    <property type="molecule type" value="Genomic_DNA"/>
</dbReference>
<dbReference type="Gene3D" id="3.30.2020.10">
    <property type="entry name" value="NE0471-like N-terminal domain"/>
    <property type="match status" value="1"/>
</dbReference>
<dbReference type="Pfam" id="PF20038">
    <property type="entry name" value="HTH_59"/>
    <property type="match status" value="1"/>
</dbReference>
<evidence type="ECO:0000313" key="2">
    <source>
        <dbReference type="EMBL" id="DAF56355.1"/>
    </source>
</evidence>
<protein>
    <recommendedName>
        <fullName evidence="1">Helix-turn-helix domain-containing protein</fullName>
    </recommendedName>
</protein>
<name>A0A8S5SZY8_9CAUD</name>
<dbReference type="InterPro" id="IPR036782">
    <property type="entry name" value="NE0471-like_N"/>
</dbReference>
<reference evidence="2" key="1">
    <citation type="journal article" date="2021" name="Proc. Natl. Acad. Sci. U.S.A.">
        <title>A Catalog of Tens of Thousands of Viruses from Human Metagenomes Reveals Hidden Associations with Chronic Diseases.</title>
        <authorList>
            <person name="Tisza M.J."/>
            <person name="Buck C.B."/>
        </authorList>
    </citation>
    <scope>NUCLEOTIDE SEQUENCE</scope>
    <source>
        <strain evidence="2">Ct2A51</strain>
    </source>
</reference>
<accession>A0A8S5SZY8</accession>
<evidence type="ECO:0000259" key="1">
    <source>
        <dbReference type="Pfam" id="PF20038"/>
    </source>
</evidence>